<dbReference type="EMBL" id="FLUM01000001">
    <property type="protein sequence ID" value="SBV91904.1"/>
    <property type="molecule type" value="Genomic_DNA"/>
</dbReference>
<accession>A0A212IXN2</accession>
<organism evidence="1">
    <name type="scientific">uncultured Dysgonomonas sp</name>
    <dbReference type="NCBI Taxonomy" id="206096"/>
    <lineage>
        <taxon>Bacteria</taxon>
        <taxon>Pseudomonadati</taxon>
        <taxon>Bacteroidota</taxon>
        <taxon>Bacteroidia</taxon>
        <taxon>Bacteroidales</taxon>
        <taxon>Dysgonomonadaceae</taxon>
        <taxon>Dysgonomonas</taxon>
        <taxon>environmental samples</taxon>
    </lineage>
</organism>
<reference evidence="1" key="1">
    <citation type="submission" date="2016-04" db="EMBL/GenBank/DDBJ databases">
        <authorList>
            <person name="Evans L.H."/>
            <person name="Alamgir A."/>
            <person name="Owens N."/>
            <person name="Weber N.D."/>
            <person name="Virtaneva K."/>
            <person name="Barbian K."/>
            <person name="Babar A."/>
            <person name="Rosenke K."/>
        </authorList>
    </citation>
    <scope>NUCLEOTIDE SEQUENCE</scope>
    <source>
        <strain evidence="1">86-1</strain>
    </source>
</reference>
<evidence type="ECO:0000313" key="1">
    <source>
        <dbReference type="EMBL" id="SBV91904.1"/>
    </source>
</evidence>
<dbReference type="AlphaFoldDB" id="A0A212IXN2"/>
<protein>
    <submittedName>
        <fullName evidence="1">Uncharacterized protein</fullName>
    </submittedName>
</protein>
<gene>
    <name evidence="1" type="ORF">KL86DYS1_10463</name>
</gene>
<dbReference type="RefSeq" id="WP_296938359.1">
    <property type="nucleotide sequence ID" value="NZ_LT599032.1"/>
</dbReference>
<name>A0A212IXN2_9BACT</name>
<proteinExistence type="predicted"/>
<sequence length="168" mass="19026">MNISEDLKQKAIKLNLCKEWTDGWQDPDLDSMCEMFVTGQDFCIKNDYPSTEYIKANFGDVAKNHGIFTDSKISIENPDVAILLGKTTGDITLSGYVSRDIYVRHDSEVHITIKDSAKSFIRVFNNAKVTVDNQSDGRVFVYKYTDGFNGKIYTGGDVLIREKTFKDL</sequence>